<dbReference type="STRING" id="119641.SAMN05421842_103206"/>
<dbReference type="InterPro" id="IPR011123">
    <property type="entry name" value="Y_Y_Y"/>
</dbReference>
<protein>
    <submittedName>
        <fullName evidence="2">Y_Y_Y domain-containing protein</fullName>
    </submittedName>
</protein>
<keyword evidence="3" id="KW-1185">Reference proteome</keyword>
<dbReference type="NCBIfam" id="NF010681">
    <property type="entry name" value="PRK14081.1"/>
    <property type="match status" value="1"/>
</dbReference>
<evidence type="ECO:0000313" key="3">
    <source>
        <dbReference type="Proteomes" id="UP000199263"/>
    </source>
</evidence>
<feature type="domain" description="Two component regulator three Y" evidence="1">
    <location>
        <begin position="135"/>
        <end position="199"/>
    </location>
</feature>
<evidence type="ECO:0000259" key="1">
    <source>
        <dbReference type="Pfam" id="PF07495"/>
    </source>
</evidence>
<dbReference type="Pfam" id="PF07495">
    <property type="entry name" value="Y_Y_Y"/>
    <property type="match status" value="6"/>
</dbReference>
<sequence length="682" mass="79364">MRGALGMMQELQLKDVDIIFDKEKPQNKGTEISILSEINKKTADIEYKFIIGSNGIWNTIQDFSDDNKCLWKPKSEGEYIIMVQAREKNGKKSFDYLAKENYLISNKNPIKFIENVSVDKNDLMIGDKCSIKVKATEEDLLYRFYVKGYQGWDPIIDYTKDNTLLYTANNAGEKEFLIECKKPNSNENFDDYITIKINVSDIEKLEITNFKCTNNNLIIGEDLRFYVETEGPTNRTILYKFYKISKEGKATCIQDYSTKENVTYKEEKSGEYKILCFVKDIFSDKEYDDRAVILYKVKSYKDIKIKGFSADLNSPQVVGTDIKFKIVAEGGSNLVYRYKVKGSHEEDSGFIRNDEYLWNTNEAGNYEVTVFVKDASYQGEYECFEKIDFNIEKKGDKPVKILDVVVDKERTIIIGEQVNIMVTAEGGTRLNYSFIVYKDKKKVENAVYSKANWVNFIPEEKGDYEIEINVKDRYSDKSYDAHTFVYLKVREYLPGEIDYIILPCKENYVVGDSIEFESIIQNTKSVLVKYVTKINGHTVEETEFLKNKKLRFIPKISGKYKIEVYAKNVKCTEEYDSKKELNLYISEASPVINTKIIINKPEGKINEEVTFEVKNSGGKDVCYEFYLMENGNWRKVQSYSKKQYYSFIPFVRGKYKILALAKSYYKKVSYEDYDEIIFKVVD</sequence>
<feature type="domain" description="Two component regulator three Y" evidence="1">
    <location>
        <begin position="43"/>
        <end position="101"/>
    </location>
</feature>
<name>A0A1I1JDH6_9CLOT</name>
<accession>A0A1I1JDH6</accession>
<evidence type="ECO:0000313" key="2">
    <source>
        <dbReference type="EMBL" id="SFC44013.1"/>
    </source>
</evidence>
<feature type="domain" description="Two component regulator three Y" evidence="1">
    <location>
        <begin position="328"/>
        <end position="391"/>
    </location>
</feature>
<feature type="domain" description="Two component regulator three Y" evidence="1">
    <location>
        <begin position="425"/>
        <end position="483"/>
    </location>
</feature>
<feature type="domain" description="Two component regulator three Y" evidence="1">
    <location>
        <begin position="234"/>
        <end position="297"/>
    </location>
</feature>
<feature type="domain" description="Two component regulator three Y" evidence="1">
    <location>
        <begin position="522"/>
        <end position="585"/>
    </location>
</feature>
<gene>
    <name evidence="2" type="ORF">SAMN05421842_103206</name>
</gene>
<reference evidence="2 3" key="1">
    <citation type="submission" date="2016-10" db="EMBL/GenBank/DDBJ databases">
        <authorList>
            <person name="de Groot N.N."/>
        </authorList>
    </citation>
    <scope>NUCLEOTIDE SEQUENCE [LARGE SCALE GENOMIC DNA]</scope>
    <source>
        <strain evidence="2 3">DSM 12992</strain>
    </source>
</reference>
<dbReference type="Proteomes" id="UP000199263">
    <property type="component" value="Unassembled WGS sequence"/>
</dbReference>
<organism evidence="2 3">
    <name type="scientific">Clostridium uliginosum</name>
    <dbReference type="NCBI Taxonomy" id="119641"/>
    <lineage>
        <taxon>Bacteria</taxon>
        <taxon>Bacillati</taxon>
        <taxon>Bacillota</taxon>
        <taxon>Clostridia</taxon>
        <taxon>Eubacteriales</taxon>
        <taxon>Clostridiaceae</taxon>
        <taxon>Clostridium</taxon>
    </lineage>
</organism>
<dbReference type="EMBL" id="FOMG01000003">
    <property type="protein sequence ID" value="SFC44013.1"/>
    <property type="molecule type" value="Genomic_DNA"/>
</dbReference>
<dbReference type="AlphaFoldDB" id="A0A1I1JDH6"/>
<proteinExistence type="predicted"/>